<dbReference type="Proteomes" id="UP000438429">
    <property type="component" value="Unassembled WGS sequence"/>
</dbReference>
<dbReference type="EMBL" id="VEVO01000018">
    <property type="protein sequence ID" value="KAF0027477.1"/>
    <property type="molecule type" value="Genomic_DNA"/>
</dbReference>
<evidence type="ECO:0000256" key="1">
    <source>
        <dbReference type="SAM" id="MobiDB-lite"/>
    </source>
</evidence>
<protein>
    <submittedName>
        <fullName evidence="2">Uncharacterized protein</fullName>
    </submittedName>
</protein>
<evidence type="ECO:0000313" key="2">
    <source>
        <dbReference type="EMBL" id="KAF0027477.1"/>
    </source>
</evidence>
<feature type="region of interest" description="Disordered" evidence="1">
    <location>
        <begin position="1"/>
        <end position="22"/>
    </location>
</feature>
<proteinExistence type="predicted"/>
<comment type="caution">
    <text evidence="2">The sequence shown here is derived from an EMBL/GenBank/DDBJ whole genome shotgun (WGS) entry which is preliminary data.</text>
</comment>
<gene>
    <name evidence="2" type="ORF">F2P81_020218</name>
</gene>
<organism evidence="2 3">
    <name type="scientific">Scophthalmus maximus</name>
    <name type="common">Turbot</name>
    <name type="synonym">Psetta maxima</name>
    <dbReference type="NCBI Taxonomy" id="52904"/>
    <lineage>
        <taxon>Eukaryota</taxon>
        <taxon>Metazoa</taxon>
        <taxon>Chordata</taxon>
        <taxon>Craniata</taxon>
        <taxon>Vertebrata</taxon>
        <taxon>Euteleostomi</taxon>
        <taxon>Actinopterygii</taxon>
        <taxon>Neopterygii</taxon>
        <taxon>Teleostei</taxon>
        <taxon>Neoteleostei</taxon>
        <taxon>Acanthomorphata</taxon>
        <taxon>Carangaria</taxon>
        <taxon>Pleuronectiformes</taxon>
        <taxon>Pleuronectoidei</taxon>
        <taxon>Scophthalmidae</taxon>
        <taxon>Scophthalmus</taxon>
    </lineage>
</organism>
<accession>A0A6A4S387</accession>
<sequence length="121" mass="13999">MTALQRRRRAESSMADRGSNEKKNCTKMCLTSICMFSPSFSFGVSTAYCCVKTPSLSERQKPDDDRSDSQEYVPECVYHTEEEADAAYQTHIELCSYFYHNNGNKCMCLRPYIRKTKLDYV</sequence>
<name>A0A6A4S387_SCOMX</name>
<evidence type="ECO:0000313" key="3">
    <source>
        <dbReference type="Proteomes" id="UP000438429"/>
    </source>
</evidence>
<reference evidence="2 3" key="1">
    <citation type="submission" date="2019-06" db="EMBL/GenBank/DDBJ databases">
        <title>Draft genomes of female and male turbot (Scophthalmus maximus).</title>
        <authorList>
            <person name="Xu H."/>
            <person name="Xu X.-W."/>
            <person name="Shao C."/>
            <person name="Chen S."/>
        </authorList>
    </citation>
    <scope>NUCLEOTIDE SEQUENCE [LARGE SCALE GENOMIC DNA]</scope>
    <source>
        <strain evidence="2">Ysfricsl-2016a</strain>
        <tissue evidence="2">Blood</tissue>
    </source>
</reference>
<dbReference type="AlphaFoldDB" id="A0A6A4S387"/>